<dbReference type="InterPro" id="IPR035920">
    <property type="entry name" value="YhbY-like_sf"/>
</dbReference>
<dbReference type="SUPFAM" id="SSF75471">
    <property type="entry name" value="YhbY-like"/>
    <property type="match status" value="1"/>
</dbReference>
<reference evidence="5" key="1">
    <citation type="submission" date="2016-10" db="EMBL/GenBank/DDBJ databases">
        <authorList>
            <person name="Varghese N."/>
            <person name="Submissions S."/>
        </authorList>
    </citation>
    <scope>NUCLEOTIDE SEQUENCE [LARGE SCALE GENOMIC DNA]</scope>
    <source>
        <strain evidence="5">ATCC 700379</strain>
    </source>
</reference>
<dbReference type="EMBL" id="FOOY01000004">
    <property type="protein sequence ID" value="SFG07900.1"/>
    <property type="molecule type" value="Genomic_DNA"/>
</dbReference>
<dbReference type="RefSeq" id="WP_093669913.1">
    <property type="nucleotide sequence ID" value="NZ_FOOY01000004.1"/>
</dbReference>
<protein>
    <submittedName>
        <fullName evidence="4">RNA-binding protein</fullName>
    </submittedName>
</protein>
<evidence type="ECO:0000259" key="3">
    <source>
        <dbReference type="PROSITE" id="PS51295"/>
    </source>
</evidence>
<dbReference type="PANTHER" id="PTHR40065">
    <property type="entry name" value="RNA-BINDING PROTEIN YHBY"/>
    <property type="match status" value="1"/>
</dbReference>
<dbReference type="OrthoDB" id="9797519at2"/>
<evidence type="ECO:0000313" key="5">
    <source>
        <dbReference type="Proteomes" id="UP000198752"/>
    </source>
</evidence>
<proteinExistence type="predicted"/>
<dbReference type="Proteomes" id="UP000198752">
    <property type="component" value="Unassembled WGS sequence"/>
</dbReference>
<feature type="domain" description="CRM" evidence="3">
    <location>
        <begin position="1"/>
        <end position="96"/>
    </location>
</feature>
<keyword evidence="5" id="KW-1185">Reference proteome</keyword>
<dbReference type="Gene3D" id="3.30.110.60">
    <property type="entry name" value="YhbY-like"/>
    <property type="match status" value="1"/>
</dbReference>
<dbReference type="AlphaFoldDB" id="A0A1I2NXX5"/>
<evidence type="ECO:0000313" key="4">
    <source>
        <dbReference type="EMBL" id="SFG07900.1"/>
    </source>
</evidence>
<dbReference type="PROSITE" id="PS51295">
    <property type="entry name" value="CRM"/>
    <property type="match status" value="1"/>
</dbReference>
<dbReference type="NCBIfam" id="TIGR00253">
    <property type="entry name" value="RNA_bind_YhbY"/>
    <property type="match status" value="1"/>
</dbReference>
<dbReference type="GO" id="GO:0003723">
    <property type="term" value="F:RNA binding"/>
    <property type="evidence" value="ECO:0007669"/>
    <property type="project" value="UniProtKB-UniRule"/>
</dbReference>
<dbReference type="InterPro" id="IPR001890">
    <property type="entry name" value="RNA-binding_CRM"/>
</dbReference>
<keyword evidence="1 2" id="KW-0694">RNA-binding</keyword>
<dbReference type="InterPro" id="IPR051925">
    <property type="entry name" value="RNA-binding_domain"/>
</dbReference>
<accession>A0A1I2NXX5</accession>
<organism evidence="4 5">
    <name type="scientific">Sporolactobacillus nakayamae</name>
    <dbReference type="NCBI Taxonomy" id="269670"/>
    <lineage>
        <taxon>Bacteria</taxon>
        <taxon>Bacillati</taxon>
        <taxon>Bacillota</taxon>
        <taxon>Bacilli</taxon>
        <taxon>Bacillales</taxon>
        <taxon>Sporolactobacillaceae</taxon>
        <taxon>Sporolactobacillus</taxon>
    </lineage>
</organism>
<dbReference type="STRING" id="269670.SAMN02982927_00585"/>
<dbReference type="SMART" id="SM01103">
    <property type="entry name" value="CRS1_YhbY"/>
    <property type="match status" value="1"/>
</dbReference>
<evidence type="ECO:0000256" key="2">
    <source>
        <dbReference type="PROSITE-ProRule" id="PRU00626"/>
    </source>
</evidence>
<sequence>MLSNNQRKYLKKLAHPLRPVFQVGKTGVHDQFINEIDHVLEKRELIKVQFLQNTFEDPFDASTEISERTGSELIQVIGHTAVLYRRSKEHMRIEVPKK</sequence>
<gene>
    <name evidence="4" type="ORF">SAMN02982927_00585</name>
</gene>
<dbReference type="Pfam" id="PF01985">
    <property type="entry name" value="CRS1_YhbY"/>
    <property type="match status" value="1"/>
</dbReference>
<name>A0A1I2NXX5_9BACL</name>
<dbReference type="InterPro" id="IPR017924">
    <property type="entry name" value="RNA-binding_YhbY"/>
</dbReference>
<evidence type="ECO:0000256" key="1">
    <source>
        <dbReference type="ARBA" id="ARBA00022884"/>
    </source>
</evidence>
<dbReference type="PANTHER" id="PTHR40065:SF3">
    <property type="entry name" value="RNA-BINDING PROTEIN YHBY"/>
    <property type="match status" value="1"/>
</dbReference>